<comment type="caution">
    <text evidence="1">The sequence shown here is derived from an EMBL/GenBank/DDBJ whole genome shotgun (WGS) entry which is preliminary data.</text>
</comment>
<dbReference type="EMBL" id="JBHRUG010000002">
    <property type="protein sequence ID" value="MFC3282416.1"/>
    <property type="molecule type" value="Genomic_DNA"/>
</dbReference>
<accession>A0ABV7LJR0</accession>
<sequence length="48" mass="5064">MLSAAEVPTQEEGVIVGATVDDVFTSFSEALGKHRVWSRDAKASAMPA</sequence>
<evidence type="ECO:0000313" key="2">
    <source>
        <dbReference type="Proteomes" id="UP001595579"/>
    </source>
</evidence>
<evidence type="ECO:0000313" key="1">
    <source>
        <dbReference type="EMBL" id="MFC3282416.1"/>
    </source>
</evidence>
<dbReference type="RefSeq" id="WP_386771141.1">
    <property type="nucleotide sequence ID" value="NZ_JBHRUG010000002.1"/>
</dbReference>
<protein>
    <recommendedName>
        <fullName evidence="3">Catalase</fullName>
    </recommendedName>
</protein>
<reference evidence="2" key="1">
    <citation type="journal article" date="2019" name="Int. J. Syst. Evol. Microbiol.">
        <title>The Global Catalogue of Microorganisms (GCM) 10K type strain sequencing project: providing services to taxonomists for standard genome sequencing and annotation.</title>
        <authorList>
            <consortium name="The Broad Institute Genomics Platform"/>
            <consortium name="The Broad Institute Genome Sequencing Center for Infectious Disease"/>
            <person name="Wu L."/>
            <person name="Ma J."/>
        </authorList>
    </citation>
    <scope>NUCLEOTIDE SEQUENCE [LARGE SCALE GENOMIC DNA]</scope>
    <source>
        <strain evidence="2">CECT 7698</strain>
    </source>
</reference>
<dbReference type="Proteomes" id="UP001595579">
    <property type="component" value="Unassembled WGS sequence"/>
</dbReference>
<keyword evidence="2" id="KW-1185">Reference proteome</keyword>
<dbReference type="Gene3D" id="3.40.50.880">
    <property type="match status" value="1"/>
</dbReference>
<proteinExistence type="predicted"/>
<name>A0ABV7LJR0_9GAMM</name>
<evidence type="ECO:0008006" key="3">
    <source>
        <dbReference type="Google" id="ProtNLM"/>
    </source>
</evidence>
<gene>
    <name evidence="1" type="ORF">ACFOEV_02175</name>
</gene>
<dbReference type="InterPro" id="IPR029062">
    <property type="entry name" value="Class_I_gatase-like"/>
</dbReference>
<organism evidence="1 2">
    <name type="scientific">Litchfieldella rifensis</name>
    <dbReference type="NCBI Taxonomy" id="762643"/>
    <lineage>
        <taxon>Bacteria</taxon>
        <taxon>Pseudomonadati</taxon>
        <taxon>Pseudomonadota</taxon>
        <taxon>Gammaproteobacteria</taxon>
        <taxon>Oceanospirillales</taxon>
        <taxon>Halomonadaceae</taxon>
        <taxon>Litchfieldella</taxon>
    </lineage>
</organism>